<comment type="caution">
    <text evidence="1">The sequence shown here is derived from an EMBL/GenBank/DDBJ whole genome shotgun (WGS) entry which is preliminary data.</text>
</comment>
<evidence type="ECO:0000313" key="1">
    <source>
        <dbReference type="EMBL" id="KAB7849256.1"/>
    </source>
</evidence>
<reference evidence="1 2" key="1">
    <citation type="journal article" date="2019" name="Microb. Cell Fact.">
        <title>Exploring novel herbicidin analogues by transcriptional regulator overexpression and MS/MS molecular networking.</title>
        <authorList>
            <person name="Shi Y."/>
            <person name="Gu R."/>
            <person name="Li Y."/>
            <person name="Wang X."/>
            <person name="Ren W."/>
            <person name="Li X."/>
            <person name="Wang L."/>
            <person name="Xie Y."/>
            <person name="Hong B."/>
        </authorList>
    </citation>
    <scope>NUCLEOTIDE SEQUENCE [LARGE SCALE GENOMIC DNA]</scope>
    <source>
        <strain evidence="1 2">US-43</strain>
    </source>
</reference>
<dbReference type="InterPro" id="IPR029058">
    <property type="entry name" value="AB_hydrolase_fold"/>
</dbReference>
<dbReference type="AlphaFoldDB" id="A0A5N5WDG2"/>
<sequence>MGTAIGVPPAVADPRITAAVFGLFRADSLAEPARDLTIPIEFVMQRDDERVPCESALTLFDAFGSRDKTQRANAGRHKEVTRFEADSAVRFLARPGRGRGVAGAGGGVR</sequence>
<name>A0A5N5WDG2_STRMB</name>
<keyword evidence="2" id="KW-1185">Reference proteome</keyword>
<dbReference type="Proteomes" id="UP000327000">
    <property type="component" value="Unassembled WGS sequence"/>
</dbReference>
<evidence type="ECO:0000313" key="2">
    <source>
        <dbReference type="Proteomes" id="UP000327000"/>
    </source>
</evidence>
<gene>
    <name evidence="1" type="ORF">FRZ00_07515</name>
</gene>
<organism evidence="1 2">
    <name type="scientific">Streptomyces mobaraensis</name>
    <name type="common">Streptoverticillium mobaraense</name>
    <dbReference type="NCBI Taxonomy" id="35621"/>
    <lineage>
        <taxon>Bacteria</taxon>
        <taxon>Bacillati</taxon>
        <taxon>Actinomycetota</taxon>
        <taxon>Actinomycetes</taxon>
        <taxon>Kitasatosporales</taxon>
        <taxon>Streptomycetaceae</taxon>
        <taxon>Streptomyces</taxon>
    </lineage>
</organism>
<dbReference type="Gene3D" id="3.40.50.1820">
    <property type="entry name" value="alpha/beta hydrolase"/>
    <property type="match status" value="1"/>
</dbReference>
<protein>
    <submittedName>
        <fullName evidence="1">Uncharacterized protein</fullName>
    </submittedName>
</protein>
<accession>A0A5N5WDG2</accession>
<proteinExistence type="predicted"/>
<dbReference type="RefSeq" id="WP_004938857.1">
    <property type="nucleotide sequence ID" value="NZ_VOKX01000010.1"/>
</dbReference>
<dbReference type="OrthoDB" id="4158640at2"/>
<dbReference type="EMBL" id="VOKX01000010">
    <property type="protein sequence ID" value="KAB7849256.1"/>
    <property type="molecule type" value="Genomic_DNA"/>
</dbReference>